<protein>
    <recommendedName>
        <fullName evidence="4">Lipoprotein</fullName>
    </recommendedName>
</protein>
<dbReference type="AlphaFoldDB" id="A0A2W5MVY3"/>
<keyword evidence="1" id="KW-0732">Signal</keyword>
<proteinExistence type="predicted"/>
<evidence type="ECO:0008006" key="4">
    <source>
        <dbReference type="Google" id="ProtNLM"/>
    </source>
</evidence>
<dbReference type="EMBL" id="QFQB01000048">
    <property type="protein sequence ID" value="PZQ45461.1"/>
    <property type="molecule type" value="Genomic_DNA"/>
</dbReference>
<evidence type="ECO:0000256" key="1">
    <source>
        <dbReference type="SAM" id="SignalP"/>
    </source>
</evidence>
<feature type="chain" id="PRO_5015986084" description="Lipoprotein" evidence="1">
    <location>
        <begin position="20"/>
        <end position="136"/>
    </location>
</feature>
<organism evidence="2 3">
    <name type="scientific">Micavibrio aeruginosavorus</name>
    <dbReference type="NCBI Taxonomy" id="349221"/>
    <lineage>
        <taxon>Bacteria</taxon>
        <taxon>Pseudomonadati</taxon>
        <taxon>Bdellovibrionota</taxon>
        <taxon>Bdellovibrionia</taxon>
        <taxon>Bdellovibrionales</taxon>
        <taxon>Pseudobdellovibrionaceae</taxon>
        <taxon>Micavibrio</taxon>
    </lineage>
</organism>
<gene>
    <name evidence="2" type="ORF">DI551_07280</name>
</gene>
<accession>A0A2W5MVY3</accession>
<dbReference type="PROSITE" id="PS51257">
    <property type="entry name" value="PROKAR_LIPOPROTEIN"/>
    <property type="match status" value="1"/>
</dbReference>
<reference evidence="2 3" key="1">
    <citation type="submission" date="2017-08" db="EMBL/GenBank/DDBJ databases">
        <title>Infants hospitalized years apart are colonized by the same room-sourced microbial strains.</title>
        <authorList>
            <person name="Brooks B."/>
            <person name="Olm M.R."/>
            <person name="Firek B.A."/>
            <person name="Baker R."/>
            <person name="Thomas B.C."/>
            <person name="Morowitz M.J."/>
            <person name="Banfield J.F."/>
        </authorList>
    </citation>
    <scope>NUCLEOTIDE SEQUENCE [LARGE SCALE GENOMIC DNA]</scope>
    <source>
        <strain evidence="2">S2_005_002_R2_29</strain>
    </source>
</reference>
<comment type="caution">
    <text evidence="2">The sequence shown here is derived from an EMBL/GenBank/DDBJ whole genome shotgun (WGS) entry which is preliminary data.</text>
</comment>
<sequence length="136" mass="15342">MNYKSFVCMTSMAAFLLVACTKENPLEKHPPEAVAQYIFENSRSGVGECVKAWSTAKATNEAVLARCEPHAIRIAGLLNVGGFGPNISSENIRIPEVWQHVIKLYEKQAEESRERSRQLREKARKNLPFLNKINPQ</sequence>
<name>A0A2W5MVY3_9BACT</name>
<feature type="signal peptide" evidence="1">
    <location>
        <begin position="1"/>
        <end position="19"/>
    </location>
</feature>
<evidence type="ECO:0000313" key="3">
    <source>
        <dbReference type="Proteomes" id="UP000249417"/>
    </source>
</evidence>
<evidence type="ECO:0000313" key="2">
    <source>
        <dbReference type="EMBL" id="PZQ45461.1"/>
    </source>
</evidence>
<dbReference type="Proteomes" id="UP000249417">
    <property type="component" value="Unassembled WGS sequence"/>
</dbReference>